<evidence type="ECO:0000256" key="8">
    <source>
        <dbReference type="ARBA" id="ARBA00022723"/>
    </source>
</evidence>
<dbReference type="FunFam" id="1.10.132.60:FF:000007">
    <property type="entry name" value="DNA polymerase"/>
    <property type="match status" value="1"/>
</dbReference>
<comment type="similarity">
    <text evidence="3 20">Belongs to the DNA polymerase type-B family.</text>
</comment>
<dbReference type="EMBL" id="CAVNYO010000440">
    <property type="protein sequence ID" value="CAK5280533.1"/>
    <property type="molecule type" value="Genomic_DNA"/>
</dbReference>
<evidence type="ECO:0000256" key="13">
    <source>
        <dbReference type="ARBA" id="ARBA00023004"/>
    </source>
</evidence>
<dbReference type="GO" id="GO:0016035">
    <property type="term" value="C:zeta DNA polymerase complex"/>
    <property type="evidence" value="ECO:0007669"/>
    <property type="project" value="InterPro"/>
</dbReference>
<dbReference type="Gene3D" id="3.30.420.10">
    <property type="entry name" value="Ribonuclease H-like superfamily/Ribonuclease H"/>
    <property type="match status" value="1"/>
</dbReference>
<dbReference type="InterPro" id="IPR017964">
    <property type="entry name" value="DNA-dir_DNA_pol_B_CS"/>
</dbReference>
<keyword evidence="11 20" id="KW-0862">Zinc</keyword>
<keyword evidence="14 20" id="KW-0411">Iron-sulfur</keyword>
<feature type="compositionally biased region" description="Basic and acidic residues" evidence="21">
    <location>
        <begin position="413"/>
        <end position="423"/>
    </location>
</feature>
<keyword evidence="5 20" id="KW-0808">Transferase</keyword>
<evidence type="ECO:0000256" key="20">
    <source>
        <dbReference type="RuleBase" id="RU000442"/>
    </source>
</evidence>
<evidence type="ECO:0000259" key="23">
    <source>
        <dbReference type="Pfam" id="PF03104"/>
    </source>
</evidence>
<dbReference type="InterPro" id="IPR006133">
    <property type="entry name" value="DNA-dir_DNA_pol_B_exonuc"/>
</dbReference>
<dbReference type="Gene3D" id="2.70.98.10">
    <property type="match status" value="1"/>
</dbReference>
<dbReference type="CDD" id="cd05778">
    <property type="entry name" value="DNA_polB_zeta_exo"/>
    <property type="match status" value="1"/>
</dbReference>
<dbReference type="InterPro" id="IPR043502">
    <property type="entry name" value="DNA/RNA_pol_sf"/>
</dbReference>
<dbReference type="Pfam" id="PF01263">
    <property type="entry name" value="Aldose_epim"/>
    <property type="match status" value="1"/>
</dbReference>
<dbReference type="GO" id="GO:0003887">
    <property type="term" value="F:DNA-directed DNA polymerase activity"/>
    <property type="evidence" value="ECO:0007669"/>
    <property type="project" value="UniProtKB-KW"/>
</dbReference>
<dbReference type="Gene3D" id="3.90.1600.10">
    <property type="entry name" value="Palm domain of DNA polymerase"/>
    <property type="match status" value="1"/>
</dbReference>
<dbReference type="Pfam" id="PF14260">
    <property type="entry name" value="zf-C4pol"/>
    <property type="match status" value="1"/>
</dbReference>
<dbReference type="CDD" id="cd05534">
    <property type="entry name" value="POLBc_zeta"/>
    <property type="match status" value="1"/>
</dbReference>
<dbReference type="InterPro" id="IPR023211">
    <property type="entry name" value="DNA_pol_palm_dom_sf"/>
</dbReference>
<dbReference type="InterPro" id="IPR006134">
    <property type="entry name" value="DNA-dir_DNA_pol_B_multi_dom"/>
</dbReference>
<evidence type="ECO:0000256" key="21">
    <source>
        <dbReference type="SAM" id="MobiDB-lite"/>
    </source>
</evidence>
<evidence type="ECO:0000256" key="18">
    <source>
        <dbReference type="ARBA" id="ARBA00049244"/>
    </source>
</evidence>
<evidence type="ECO:0000259" key="24">
    <source>
        <dbReference type="Pfam" id="PF14260"/>
    </source>
</evidence>
<evidence type="ECO:0000256" key="1">
    <source>
        <dbReference type="ARBA" id="ARBA00001966"/>
    </source>
</evidence>
<keyword evidence="13 20" id="KW-0408">Iron</keyword>
<dbReference type="InterPro" id="IPR008183">
    <property type="entry name" value="Aldose_1/G6P_1-epimerase"/>
</dbReference>
<keyword evidence="9" id="KW-0227">DNA damage</keyword>
<dbReference type="InterPro" id="IPR036397">
    <property type="entry name" value="RNaseH_sf"/>
</dbReference>
<reference evidence="25" key="1">
    <citation type="submission" date="2023-11" db="EMBL/GenBank/DDBJ databases">
        <authorList>
            <person name="De Vega J J."/>
            <person name="De Vega J J."/>
        </authorList>
    </citation>
    <scope>NUCLEOTIDE SEQUENCE</scope>
</reference>
<dbReference type="GO" id="GO:0016853">
    <property type="term" value="F:isomerase activity"/>
    <property type="evidence" value="ECO:0007669"/>
    <property type="project" value="InterPro"/>
</dbReference>
<evidence type="ECO:0000256" key="6">
    <source>
        <dbReference type="ARBA" id="ARBA00022695"/>
    </source>
</evidence>
<evidence type="ECO:0000256" key="7">
    <source>
        <dbReference type="ARBA" id="ARBA00022705"/>
    </source>
</evidence>
<dbReference type="PANTHER" id="PTHR45812:SF1">
    <property type="entry name" value="DNA POLYMERASE ZETA CATALYTIC SUBUNIT"/>
    <property type="match status" value="1"/>
</dbReference>
<dbReference type="InterPro" id="IPR025687">
    <property type="entry name" value="Znf-C4pol"/>
</dbReference>
<gene>
    <name evidence="25" type="ORF">MYCIT1_LOCUS31028</name>
</gene>
<dbReference type="FunFam" id="1.10.287.690:FF:000002">
    <property type="entry name" value="DNA polymerase zeta"/>
    <property type="match status" value="1"/>
</dbReference>
<keyword evidence="4 20" id="KW-0004">4Fe-4S</keyword>
<evidence type="ECO:0000256" key="15">
    <source>
        <dbReference type="ARBA" id="ARBA00023125"/>
    </source>
</evidence>
<dbReference type="GO" id="GO:0008270">
    <property type="term" value="F:zinc ion binding"/>
    <property type="evidence" value="ECO:0007669"/>
    <property type="project" value="UniProtKB-KW"/>
</dbReference>
<feature type="domain" description="C4-type zinc-finger of DNA polymerase delta" evidence="24">
    <location>
        <begin position="1520"/>
        <end position="1606"/>
    </location>
</feature>
<evidence type="ECO:0000313" key="25">
    <source>
        <dbReference type="EMBL" id="CAK5280533.1"/>
    </source>
</evidence>
<dbReference type="GO" id="GO:0030246">
    <property type="term" value="F:carbohydrate binding"/>
    <property type="evidence" value="ECO:0007669"/>
    <property type="project" value="InterPro"/>
</dbReference>
<evidence type="ECO:0000256" key="16">
    <source>
        <dbReference type="ARBA" id="ARBA00023204"/>
    </source>
</evidence>
<dbReference type="SUPFAM" id="SSF74650">
    <property type="entry name" value="Galactose mutarotase-like"/>
    <property type="match status" value="1"/>
</dbReference>
<dbReference type="GO" id="GO:0003677">
    <property type="term" value="F:DNA binding"/>
    <property type="evidence" value="ECO:0007669"/>
    <property type="project" value="UniProtKB-KW"/>
</dbReference>
<evidence type="ECO:0000256" key="4">
    <source>
        <dbReference type="ARBA" id="ARBA00022485"/>
    </source>
</evidence>
<evidence type="ECO:0000256" key="17">
    <source>
        <dbReference type="ARBA" id="ARBA00023242"/>
    </source>
</evidence>
<feature type="compositionally biased region" description="Acidic residues" evidence="21">
    <location>
        <begin position="534"/>
        <end position="558"/>
    </location>
</feature>
<dbReference type="GO" id="GO:0051539">
    <property type="term" value="F:4 iron, 4 sulfur cluster binding"/>
    <property type="evidence" value="ECO:0007669"/>
    <property type="project" value="UniProtKB-KW"/>
</dbReference>
<evidence type="ECO:0000256" key="19">
    <source>
        <dbReference type="ARBA" id="ARBA00066055"/>
    </source>
</evidence>
<evidence type="ECO:0000313" key="26">
    <source>
        <dbReference type="Proteomes" id="UP001295794"/>
    </source>
</evidence>
<dbReference type="GO" id="GO:0000724">
    <property type="term" value="P:double-strand break repair via homologous recombination"/>
    <property type="evidence" value="ECO:0007669"/>
    <property type="project" value="TreeGrafter"/>
</dbReference>
<dbReference type="PROSITE" id="PS00116">
    <property type="entry name" value="DNA_POLYMERASE_B"/>
    <property type="match status" value="1"/>
</dbReference>
<feature type="region of interest" description="Disordered" evidence="21">
    <location>
        <begin position="523"/>
        <end position="630"/>
    </location>
</feature>
<dbReference type="GO" id="GO:0006260">
    <property type="term" value="P:DNA replication"/>
    <property type="evidence" value="ECO:0007669"/>
    <property type="project" value="UniProtKB-KW"/>
</dbReference>
<dbReference type="Pfam" id="PF00136">
    <property type="entry name" value="DNA_pol_B"/>
    <property type="match status" value="1"/>
</dbReference>
<feature type="compositionally biased region" description="Polar residues" evidence="21">
    <location>
        <begin position="600"/>
        <end position="617"/>
    </location>
</feature>
<evidence type="ECO:0000256" key="11">
    <source>
        <dbReference type="ARBA" id="ARBA00022833"/>
    </source>
</evidence>
<comment type="subcellular location">
    <subcellularLocation>
        <location evidence="2 20">Nucleus</location>
    </subcellularLocation>
</comment>
<dbReference type="InterPro" id="IPR011013">
    <property type="entry name" value="Gal_mutarotase_sf_dom"/>
</dbReference>
<feature type="domain" description="DNA-directed DNA polymerase family B multifunctional" evidence="22">
    <location>
        <begin position="1015"/>
        <end position="1470"/>
    </location>
</feature>
<dbReference type="SUPFAM" id="SSF56672">
    <property type="entry name" value="DNA/RNA polymerases"/>
    <property type="match status" value="1"/>
</dbReference>
<evidence type="ECO:0000256" key="14">
    <source>
        <dbReference type="ARBA" id="ARBA00023014"/>
    </source>
</evidence>
<evidence type="ECO:0000256" key="12">
    <source>
        <dbReference type="ARBA" id="ARBA00022932"/>
    </source>
</evidence>
<organism evidence="25 26">
    <name type="scientific">Mycena citricolor</name>
    <dbReference type="NCBI Taxonomy" id="2018698"/>
    <lineage>
        <taxon>Eukaryota</taxon>
        <taxon>Fungi</taxon>
        <taxon>Dikarya</taxon>
        <taxon>Basidiomycota</taxon>
        <taxon>Agaricomycotina</taxon>
        <taxon>Agaricomycetes</taxon>
        <taxon>Agaricomycetidae</taxon>
        <taxon>Agaricales</taxon>
        <taxon>Marasmiineae</taxon>
        <taxon>Mycenaceae</taxon>
        <taxon>Mycena</taxon>
    </lineage>
</organism>
<keyword evidence="16" id="KW-0234">DNA repair</keyword>
<feature type="domain" description="DNA-directed DNA polymerase family B exonuclease" evidence="23">
    <location>
        <begin position="809"/>
        <end position="964"/>
    </location>
</feature>
<dbReference type="GO" id="GO:0042276">
    <property type="term" value="P:error-prone translesion synthesis"/>
    <property type="evidence" value="ECO:0007669"/>
    <property type="project" value="TreeGrafter"/>
</dbReference>
<dbReference type="SUPFAM" id="SSF53098">
    <property type="entry name" value="Ribonuclease H-like"/>
    <property type="match status" value="1"/>
</dbReference>
<evidence type="ECO:0000256" key="10">
    <source>
        <dbReference type="ARBA" id="ARBA00022771"/>
    </source>
</evidence>
<comment type="catalytic activity">
    <reaction evidence="18 20">
        <text>DNA(n) + a 2'-deoxyribonucleoside 5'-triphosphate = DNA(n+1) + diphosphate</text>
        <dbReference type="Rhea" id="RHEA:22508"/>
        <dbReference type="Rhea" id="RHEA-COMP:17339"/>
        <dbReference type="Rhea" id="RHEA-COMP:17340"/>
        <dbReference type="ChEBI" id="CHEBI:33019"/>
        <dbReference type="ChEBI" id="CHEBI:61560"/>
        <dbReference type="ChEBI" id="CHEBI:173112"/>
        <dbReference type="EC" id="2.7.7.7"/>
    </reaction>
</comment>
<sequence length="1627" mass="183934">MKLSQVNAATATHGFARNSIWLWDQVAKEEDGRVAVTLTLEPTEAIRSIYERPFHLTFEVSLGEYDLSTELHVKNTATATDSTPNYLEFQALFHNYILVAPADVGDVRVTPLQNLTYFDKTEATDEGKATGKIESRAGVDVKKFTDSVYQDAPQNYEITWPGSGIAIKTTNLKDVVVWNPQAEAGSKIGDMEKGGWEKFICCEPGHVRGFSKVAPGMTWSGKQVMSVIQHARRHQFIKFKAKFTCVHFYGFHSAYSPFLKVYINDPAFYNRAVTIMRSGSVLRTHFRIFESHLSFTLQFMADFGLYGCGTLELSHVLQREQTRSDDDEDVPSFDWDPSPYVRQTKMPLEVDAAGCHILNRHRIGARNIHHKLVITAPGPPTLPSEPLVLSVRELWDDERKRRIARGQDPSPEMPKDPSESSRSARSEWVAEARWWQQVHQRIEAERSLVPTPQTQNDWENWVMTTFESIEALWEDPWRIWKPVIPAAHEAEALEGDPEPEEDIDIDESFSADHLSQLVQKEAEWQRELNHDSPPPEEQDGEEDLGSLLEEESDPDSDDDKVKAESMHPRDSPPDLDHLAAFEDPPSPSRPSSQDVEALQLTGNSPARSPSFDVTSEPPQKKRRLETSRMSFPTGRIAAHKAMTIVAGESKRVSLNQHIYSLPAPSVLDLTNTLDTFNIATKLYQSPYYSIDADVPDKPREYGGFIFHLAGSSDTTEYLDEWQGHQPVDNDYREPTDVFPGGWEYAKSPPSARQVKNWLLSERGKTTAKRRGSARSQIEGPTMANIYGLKTLAVKGDTVNSVREKQSMTILALEVYAPSLKHPSSETDAIVAAFYAFQDGNSSVSRGMVMTSDQQEKFASDVTCVTDELDLLNHIVDLVLKLDPDILTGWEIQTSSWGYLSARAGEHGLDIIDLLNRAPSKQVDNQSQWDVRHTSTFKIVGRHVLNLWRVMRVEITLNTYSFENVVFHVLHQRIPKYNPATLRSWYQDSVFAHRAKVFAYFLDRTFIVLRLLDETEVITKTAEFALESFMFRIAKPESFVLLSPSKQDVGRQNAAEAMPLIMEPQSAFYTSPTLVLDFQSLYPSIMIANNYCYSTFLGRIQEFQGRQKFGVTDLDLRPGVIEELKEHITVSPTGMMFVKPQVRQGLLGRMLVELLDTRVMVKQAMKGIKNDKALKRVLDARQLGLKFIANVTYGYTSASFSGRMPAVEIADCIVQSGRETLERAIDTINRTEKWGAQVVYGDTDSVFVLSDFYNYNMNLTCLKKLARENERSSVPYCGDERSRSNPVPIKLKFEKVYLPCVLLAKKRYVGFKYEHPDDVEPVFDAKGIETVRRDGVLAQRKMTETCLKMLFRTQDLSEIKDYCYRSWAKLLEGKASVEDFTFAKEVRMGTYSNNGPPPPGVALAAKQAVIENREPQYSERVPYVISTGPPDSRLVDRVVAPLDILRNRHLHLDADYYITRVLIPPLDRILSLTGADVRKWYMDMPRPKSVDAQLLSPSKAKAAQIEDNGNNIYEHFYNSVCVACEAPAYEGPSGAAVSRIQDEIIFSELCSECSVDPQRALPGILFKIRKGEKRVLEAHQVCGSCSNSPAGDPIECESLDCSWMYRRTKAVHKLDFLENLARLLEADI</sequence>
<keyword evidence="26" id="KW-1185">Reference proteome</keyword>
<comment type="subunit">
    <text evidence="19">Forms DNA polymerase zeta with REV7.</text>
</comment>
<evidence type="ECO:0000256" key="3">
    <source>
        <dbReference type="ARBA" id="ARBA00005755"/>
    </source>
</evidence>
<dbReference type="InterPro" id="IPR030559">
    <property type="entry name" value="PolZ_Rev3"/>
</dbReference>
<accession>A0AAD2HTJ5</accession>
<name>A0AAD2HTJ5_9AGAR</name>
<dbReference type="Gene3D" id="1.10.132.60">
    <property type="entry name" value="DNA polymerase family B, C-terminal domain"/>
    <property type="match status" value="1"/>
</dbReference>
<protein>
    <recommendedName>
        <fullName evidence="20">DNA polymerase</fullName>
        <ecNumber evidence="20">2.7.7.7</ecNumber>
    </recommendedName>
</protein>
<dbReference type="PANTHER" id="PTHR45812">
    <property type="entry name" value="DNA POLYMERASE ZETA CATALYTIC SUBUNIT"/>
    <property type="match status" value="1"/>
</dbReference>
<evidence type="ECO:0000256" key="9">
    <source>
        <dbReference type="ARBA" id="ARBA00022763"/>
    </source>
</evidence>
<feature type="compositionally biased region" description="Basic and acidic residues" evidence="21">
    <location>
        <begin position="559"/>
        <end position="580"/>
    </location>
</feature>
<dbReference type="InterPro" id="IPR014718">
    <property type="entry name" value="GH-type_carb-bd"/>
</dbReference>
<dbReference type="GO" id="GO:0005634">
    <property type="term" value="C:nucleus"/>
    <property type="evidence" value="ECO:0007669"/>
    <property type="project" value="UniProtKB-SubCell"/>
</dbReference>
<keyword evidence="7 20" id="KW-0235">DNA replication</keyword>
<keyword evidence="8 20" id="KW-0479">Metal-binding</keyword>
<dbReference type="GO" id="GO:0000166">
    <property type="term" value="F:nucleotide binding"/>
    <property type="evidence" value="ECO:0007669"/>
    <property type="project" value="InterPro"/>
</dbReference>
<dbReference type="Pfam" id="PF03104">
    <property type="entry name" value="DNA_pol_B_exo1"/>
    <property type="match status" value="1"/>
</dbReference>
<keyword evidence="10 20" id="KW-0863">Zinc-finger</keyword>
<feature type="region of interest" description="Disordered" evidence="21">
    <location>
        <begin position="402"/>
        <end position="423"/>
    </location>
</feature>
<keyword evidence="6 20" id="KW-0548">Nucleotidyltransferase</keyword>
<keyword evidence="15 20" id="KW-0238">DNA-binding</keyword>
<dbReference type="InterPro" id="IPR006172">
    <property type="entry name" value="DNA-dir_DNA_pol_B"/>
</dbReference>
<keyword evidence="17 20" id="KW-0539">Nucleus</keyword>
<evidence type="ECO:0000256" key="5">
    <source>
        <dbReference type="ARBA" id="ARBA00022679"/>
    </source>
</evidence>
<dbReference type="PRINTS" id="PR00106">
    <property type="entry name" value="DNAPOLB"/>
</dbReference>
<evidence type="ECO:0000256" key="2">
    <source>
        <dbReference type="ARBA" id="ARBA00004123"/>
    </source>
</evidence>
<evidence type="ECO:0000259" key="22">
    <source>
        <dbReference type="Pfam" id="PF00136"/>
    </source>
</evidence>
<dbReference type="Proteomes" id="UP001295794">
    <property type="component" value="Unassembled WGS sequence"/>
</dbReference>
<dbReference type="GO" id="GO:0005975">
    <property type="term" value="P:carbohydrate metabolic process"/>
    <property type="evidence" value="ECO:0007669"/>
    <property type="project" value="InterPro"/>
</dbReference>
<comment type="caution">
    <text evidence="25">The sequence shown here is derived from an EMBL/GenBank/DDBJ whole genome shotgun (WGS) entry which is preliminary data.</text>
</comment>
<dbReference type="InterPro" id="IPR042087">
    <property type="entry name" value="DNA_pol_B_thumb"/>
</dbReference>
<comment type="cofactor">
    <cofactor evidence="1 20">
        <name>[4Fe-4S] cluster</name>
        <dbReference type="ChEBI" id="CHEBI:49883"/>
    </cofactor>
</comment>
<keyword evidence="12 20" id="KW-0239">DNA-directed DNA polymerase</keyword>
<dbReference type="Gene3D" id="1.10.287.690">
    <property type="entry name" value="Helix hairpin bin"/>
    <property type="match status" value="1"/>
</dbReference>
<dbReference type="InterPro" id="IPR012337">
    <property type="entry name" value="RNaseH-like_sf"/>
</dbReference>
<dbReference type="Gene3D" id="3.30.342.10">
    <property type="entry name" value="DNA Polymerase, chain B, domain 1"/>
    <property type="match status" value="1"/>
</dbReference>
<dbReference type="EC" id="2.7.7.7" evidence="20"/>
<dbReference type="SMART" id="SM00486">
    <property type="entry name" value="POLBc"/>
    <property type="match status" value="1"/>
</dbReference>
<proteinExistence type="inferred from homology"/>